<dbReference type="NCBIfam" id="TIGR01400">
    <property type="entry name" value="fliR"/>
    <property type="match status" value="1"/>
</dbReference>
<protein>
    <recommendedName>
        <fullName evidence="3 9">Flagellar biosynthetic protein FliR</fullName>
    </recommendedName>
</protein>
<dbReference type="InterPro" id="IPR002010">
    <property type="entry name" value="T3SS_IM_R"/>
</dbReference>
<feature type="transmembrane region" description="Helical" evidence="10">
    <location>
        <begin position="221"/>
        <end position="245"/>
    </location>
</feature>
<keyword evidence="11" id="KW-0966">Cell projection</keyword>
<name>A0ABV6SB56_9SPHN</name>
<evidence type="ECO:0000256" key="10">
    <source>
        <dbReference type="RuleBase" id="RU362071"/>
    </source>
</evidence>
<feature type="transmembrane region" description="Helical" evidence="10">
    <location>
        <begin position="79"/>
        <end position="104"/>
    </location>
</feature>
<keyword evidence="6 10" id="KW-1133">Transmembrane helix</keyword>
<feature type="transmembrane region" description="Helical" evidence="10">
    <location>
        <begin position="6"/>
        <end position="30"/>
    </location>
</feature>
<evidence type="ECO:0000256" key="7">
    <source>
        <dbReference type="ARBA" id="ARBA00023136"/>
    </source>
</evidence>
<gene>
    <name evidence="11" type="primary">fliR</name>
    <name evidence="11" type="ORF">ACFFF8_18075</name>
</gene>
<keyword evidence="5 10" id="KW-0812">Transmembrane</keyword>
<comment type="function">
    <text evidence="1 10">Role in flagellar biosynthesis.</text>
</comment>
<dbReference type="PRINTS" id="PR00953">
    <property type="entry name" value="TYPE3IMRPROT"/>
</dbReference>
<keyword evidence="7 10" id="KW-0472">Membrane</keyword>
<accession>A0ABV6SB56</accession>
<keyword evidence="4 10" id="KW-1003">Cell membrane</keyword>
<feature type="transmembrane region" description="Helical" evidence="10">
    <location>
        <begin position="42"/>
        <end position="59"/>
    </location>
</feature>
<feature type="transmembrane region" description="Helical" evidence="10">
    <location>
        <begin position="125"/>
        <end position="148"/>
    </location>
</feature>
<proteinExistence type="inferred from homology"/>
<dbReference type="InterPro" id="IPR006303">
    <property type="entry name" value="FliR"/>
</dbReference>
<dbReference type="Proteomes" id="UP001589858">
    <property type="component" value="Unassembled WGS sequence"/>
</dbReference>
<evidence type="ECO:0000256" key="5">
    <source>
        <dbReference type="ARBA" id="ARBA00022692"/>
    </source>
</evidence>
<keyword evidence="11" id="KW-0282">Flagellum</keyword>
<evidence type="ECO:0000256" key="4">
    <source>
        <dbReference type="ARBA" id="ARBA00022475"/>
    </source>
</evidence>
<organism evidence="11 12">
    <name type="scientific">Novosphingobium clariflavum</name>
    <dbReference type="NCBI Taxonomy" id="2029884"/>
    <lineage>
        <taxon>Bacteria</taxon>
        <taxon>Pseudomonadati</taxon>
        <taxon>Pseudomonadota</taxon>
        <taxon>Alphaproteobacteria</taxon>
        <taxon>Sphingomonadales</taxon>
        <taxon>Sphingomonadaceae</taxon>
        <taxon>Novosphingobium</taxon>
    </lineage>
</organism>
<keyword evidence="8 10" id="KW-0975">Bacterial flagellum</keyword>
<evidence type="ECO:0000313" key="12">
    <source>
        <dbReference type="Proteomes" id="UP001589858"/>
    </source>
</evidence>
<evidence type="ECO:0000256" key="1">
    <source>
        <dbReference type="ARBA" id="ARBA00002578"/>
    </source>
</evidence>
<keyword evidence="12" id="KW-1185">Reference proteome</keyword>
<sequence>MDTAILAALPVDAATFLVLFTRIGAVIMLLPAFSEESVPAQIRLMMALGMTVGLYGLLAPRVAPLVQGGDLAMMTFTEMLVGLAFGTIIKILFSAVAIAGSMVTQQIGLSSALVADPSLGGQSPLLARLFGIAAVIVCMALGVHHLWIAGMVQSYTIFPVGGMPPVADFAQLAVHVTGQALALGVSLAAPLILYGALFNLGLGLAARVAPQIQVFFITQPLNLMLGLAVVSVVMGSILTAFAAAMTSFMQSGWSF</sequence>
<keyword evidence="11" id="KW-0969">Cilium</keyword>
<feature type="transmembrane region" description="Helical" evidence="10">
    <location>
        <begin position="191"/>
        <end position="209"/>
    </location>
</feature>
<evidence type="ECO:0000256" key="9">
    <source>
        <dbReference type="NCBIfam" id="TIGR01400"/>
    </source>
</evidence>
<evidence type="ECO:0000313" key="11">
    <source>
        <dbReference type="EMBL" id="MFC0686496.1"/>
    </source>
</evidence>
<evidence type="ECO:0000256" key="8">
    <source>
        <dbReference type="ARBA" id="ARBA00023143"/>
    </source>
</evidence>
<evidence type="ECO:0000256" key="3">
    <source>
        <dbReference type="ARBA" id="ARBA00021717"/>
    </source>
</evidence>
<dbReference type="PANTHER" id="PTHR30065">
    <property type="entry name" value="FLAGELLAR BIOSYNTHETIC PROTEIN FLIR"/>
    <property type="match status" value="1"/>
</dbReference>
<comment type="caution">
    <text evidence="11">The sequence shown here is derived from an EMBL/GenBank/DDBJ whole genome shotgun (WGS) entry which is preliminary data.</text>
</comment>
<evidence type="ECO:0000256" key="2">
    <source>
        <dbReference type="ARBA" id="ARBA00009772"/>
    </source>
</evidence>
<reference evidence="11 12" key="1">
    <citation type="submission" date="2024-09" db="EMBL/GenBank/DDBJ databases">
        <authorList>
            <person name="Sun Q."/>
            <person name="Mori K."/>
        </authorList>
    </citation>
    <scope>NUCLEOTIDE SEQUENCE [LARGE SCALE GENOMIC DNA]</scope>
    <source>
        <strain evidence="11 12">CICC 11035S</strain>
    </source>
</reference>
<evidence type="ECO:0000256" key="6">
    <source>
        <dbReference type="ARBA" id="ARBA00022989"/>
    </source>
</evidence>
<dbReference type="RefSeq" id="WP_267222555.1">
    <property type="nucleotide sequence ID" value="NZ_JAPCWC010000016.1"/>
</dbReference>
<dbReference type="EMBL" id="JBHLTM010000070">
    <property type="protein sequence ID" value="MFC0686496.1"/>
    <property type="molecule type" value="Genomic_DNA"/>
</dbReference>
<comment type="subcellular location">
    <subcellularLocation>
        <location evidence="10">Cell membrane</location>
        <topology evidence="10">Multi-pass membrane protein</topology>
    </subcellularLocation>
    <subcellularLocation>
        <location evidence="10">Bacterial flagellum basal body</location>
    </subcellularLocation>
</comment>
<dbReference type="Pfam" id="PF01311">
    <property type="entry name" value="Bac_export_1"/>
    <property type="match status" value="1"/>
</dbReference>
<comment type="similarity">
    <text evidence="2 10">Belongs to the FliR/MopE/SpaR family.</text>
</comment>
<dbReference type="PANTHER" id="PTHR30065:SF8">
    <property type="entry name" value="FLAGELLAR BIOSYNTHETIC PROTEIN FLIR"/>
    <property type="match status" value="1"/>
</dbReference>